<proteinExistence type="predicted"/>
<dbReference type="GO" id="GO:0003887">
    <property type="term" value="F:DNA-directed DNA polymerase activity"/>
    <property type="evidence" value="ECO:0007669"/>
    <property type="project" value="UniProtKB-KW"/>
</dbReference>
<dbReference type="InterPro" id="IPR005790">
    <property type="entry name" value="DNA_polIII_delta"/>
</dbReference>
<dbReference type="GO" id="GO:0006261">
    <property type="term" value="P:DNA-templated DNA replication"/>
    <property type="evidence" value="ECO:0007669"/>
    <property type="project" value="TreeGrafter"/>
</dbReference>
<dbReference type="PANTHER" id="PTHR34388">
    <property type="entry name" value="DNA POLYMERASE III SUBUNIT DELTA"/>
    <property type="match status" value="1"/>
</dbReference>
<organism evidence="5 6">
    <name type="scientific">Gymnodinialimonas ceratoperidinii</name>
    <dbReference type="NCBI Taxonomy" id="2856823"/>
    <lineage>
        <taxon>Bacteria</taxon>
        <taxon>Pseudomonadati</taxon>
        <taxon>Pseudomonadota</taxon>
        <taxon>Alphaproteobacteria</taxon>
        <taxon>Rhodobacterales</taxon>
        <taxon>Paracoccaceae</taxon>
        <taxon>Gymnodinialimonas</taxon>
    </lineage>
</organism>
<dbReference type="NCBIfam" id="TIGR01128">
    <property type="entry name" value="holA"/>
    <property type="match status" value="1"/>
</dbReference>
<keyword evidence="3" id="KW-0235">DNA replication</keyword>
<dbReference type="PANTHER" id="PTHR34388:SF1">
    <property type="entry name" value="DNA POLYMERASE III SUBUNIT DELTA"/>
    <property type="match status" value="1"/>
</dbReference>
<keyword evidence="1" id="KW-0808">Transferase</keyword>
<evidence type="ECO:0000256" key="1">
    <source>
        <dbReference type="ARBA" id="ARBA00022679"/>
    </source>
</evidence>
<dbReference type="GO" id="GO:0003677">
    <property type="term" value="F:DNA binding"/>
    <property type="evidence" value="ECO:0007669"/>
    <property type="project" value="InterPro"/>
</dbReference>
<keyword evidence="2" id="KW-0548">Nucleotidyltransferase</keyword>
<dbReference type="EMBL" id="CP079194">
    <property type="protein sequence ID" value="QXT39818.1"/>
    <property type="molecule type" value="Genomic_DNA"/>
</dbReference>
<evidence type="ECO:0000313" key="5">
    <source>
        <dbReference type="EMBL" id="QXT39818.1"/>
    </source>
</evidence>
<name>A0A8F6YAR7_9RHOB</name>
<evidence type="ECO:0000256" key="4">
    <source>
        <dbReference type="ARBA" id="ARBA00022932"/>
    </source>
</evidence>
<dbReference type="RefSeq" id="WP_219002741.1">
    <property type="nucleotide sequence ID" value="NZ_CP079194.1"/>
</dbReference>
<accession>A0A8F6YAR7</accession>
<dbReference type="Proteomes" id="UP000825009">
    <property type="component" value="Chromosome"/>
</dbReference>
<evidence type="ECO:0000256" key="2">
    <source>
        <dbReference type="ARBA" id="ARBA00022695"/>
    </source>
</evidence>
<evidence type="ECO:0000256" key="3">
    <source>
        <dbReference type="ARBA" id="ARBA00022705"/>
    </source>
</evidence>
<dbReference type="GO" id="GO:0009360">
    <property type="term" value="C:DNA polymerase III complex"/>
    <property type="evidence" value="ECO:0007669"/>
    <property type="project" value="TreeGrafter"/>
</dbReference>
<keyword evidence="4" id="KW-0239">DNA-directed DNA polymerase</keyword>
<dbReference type="AlphaFoldDB" id="A0A8F6YAR7"/>
<gene>
    <name evidence="5" type="ORF">KYE46_00720</name>
</gene>
<dbReference type="KEGG" id="gce:KYE46_00720"/>
<reference evidence="5 6" key="1">
    <citation type="submission" date="2021-07" db="EMBL/GenBank/DDBJ databases">
        <title>A novel Jannaschia species isolated from marine dinoflagellate Ceratoperidinium margalefii.</title>
        <authorList>
            <person name="Jiang Y."/>
            <person name="Li Z."/>
        </authorList>
    </citation>
    <scope>NUCLEOTIDE SEQUENCE [LARGE SCALE GENOMIC DNA]</scope>
    <source>
        <strain evidence="5 6">J12C1-MA-4</strain>
    </source>
</reference>
<protein>
    <submittedName>
        <fullName evidence="5">DNA polymerase III subunit delta</fullName>
    </submittedName>
</protein>
<evidence type="ECO:0000313" key="6">
    <source>
        <dbReference type="Proteomes" id="UP000825009"/>
    </source>
</evidence>
<keyword evidence="6" id="KW-1185">Reference proteome</keyword>
<sequence>MKLSTRDANVYFKRPDTSAAGCLIFGDDAMRVALKRQDLLSALLGENAEEEMRLTRMTGADLRSDNAGLLDAVKAVGFFPGRRAVLIEGATDGLSKVFSAAFEEWQEGDAQIIATAGRLTAKSALRKVFEGNKRAYAAAIYDDPPGRAEIDDMLKAAGITEADREASADLEALARAIGPGDFRQMIEKLGLYKSGDATPVTPADIEAVAPLTREAELDDILHATAEADAGVIGPLLTRLKQQGTTPVSLCIAALRHFRALHMAAAHPNGPAAGLQAMRPPVFGPRRDRMARQAGKWGRDGLETALSMLIETDLILRSASTAPQMAVMERTLIRLAMLPGRGRR</sequence>